<dbReference type="KEGG" id="eba:ebA6025"/>
<accession>Q5NZF1</accession>
<evidence type="ECO:0000313" key="2">
    <source>
        <dbReference type="EMBL" id="CAI09563.1"/>
    </source>
</evidence>
<reference evidence="2 3" key="1">
    <citation type="journal article" date="2005" name="Arch. Microbiol.">
        <title>The genome sequence of an anaerobic aromatic-degrading denitrifying bacterium, strain EbN1.</title>
        <authorList>
            <person name="Rabus R."/>
            <person name="Kube M."/>
            <person name="Heider J."/>
            <person name="Beck A."/>
            <person name="Heitmann K."/>
            <person name="Widdel F."/>
            <person name="Reinhardt R."/>
        </authorList>
    </citation>
    <scope>NUCLEOTIDE SEQUENCE [LARGE SCALE GENOMIC DNA]</scope>
    <source>
        <strain evidence="2 3">EbN1</strain>
    </source>
</reference>
<name>Q5NZF1_AROAE</name>
<proteinExistence type="predicted"/>
<evidence type="ECO:0000256" key="1">
    <source>
        <dbReference type="SAM" id="MobiDB-lite"/>
    </source>
</evidence>
<keyword evidence="3" id="KW-1185">Reference proteome</keyword>
<feature type="region of interest" description="Disordered" evidence="1">
    <location>
        <begin position="1"/>
        <end position="20"/>
    </location>
</feature>
<dbReference type="HOGENOM" id="CLU_3076227_0_0_4"/>
<dbReference type="EMBL" id="CR555306">
    <property type="protein sequence ID" value="CAI09563.1"/>
    <property type="molecule type" value="Genomic_DNA"/>
</dbReference>
<protein>
    <submittedName>
        <fullName evidence="2">Uncharacterized protein</fullName>
    </submittedName>
</protein>
<dbReference type="Proteomes" id="UP000006552">
    <property type="component" value="Chromosome"/>
</dbReference>
<organism evidence="2 3">
    <name type="scientific">Aromatoleum aromaticum (strain DSM 19018 / LMG 30748 / EbN1)</name>
    <name type="common">Azoarcus sp. (strain EbN1)</name>
    <dbReference type="NCBI Taxonomy" id="76114"/>
    <lineage>
        <taxon>Bacteria</taxon>
        <taxon>Pseudomonadati</taxon>
        <taxon>Pseudomonadota</taxon>
        <taxon>Betaproteobacteria</taxon>
        <taxon>Rhodocyclales</taxon>
        <taxon>Rhodocyclaceae</taxon>
        <taxon>Aromatoleum</taxon>
    </lineage>
</organism>
<dbReference type="AlphaFoldDB" id="Q5NZF1"/>
<evidence type="ECO:0000313" key="3">
    <source>
        <dbReference type="Proteomes" id="UP000006552"/>
    </source>
</evidence>
<gene>
    <name evidence="2" type="ORF">ebA6025</name>
</gene>
<feature type="compositionally biased region" description="Basic and acidic residues" evidence="1">
    <location>
        <begin position="1"/>
        <end position="19"/>
    </location>
</feature>
<sequence length="52" mass="5685">MPCTDLSHDHADRDTHAPDARFAAHHPGLLADPIKLSHGPLLSKPDVRVVQK</sequence>